<evidence type="ECO:0000256" key="2">
    <source>
        <dbReference type="ARBA" id="ARBA00022801"/>
    </source>
</evidence>
<dbReference type="InterPro" id="IPR000330">
    <property type="entry name" value="SNF2_N"/>
</dbReference>
<dbReference type="Gene3D" id="6.10.140.2230">
    <property type="match status" value="1"/>
</dbReference>
<reference evidence="12 15" key="2">
    <citation type="submission" date="2024-01" db="EMBL/GenBank/DDBJ databases">
        <title>Active colonisers of the gastrointestinal tract of Atlantic salmon farmed in a warm water region.</title>
        <authorList>
            <person name="Bowman J.P."/>
        </authorList>
    </citation>
    <scope>NUCLEOTIDE SEQUENCE [LARGE SCALE GENOMIC DNA]</scope>
    <source>
        <strain evidence="12 15">S3MW1</strain>
    </source>
</reference>
<dbReference type="InterPro" id="IPR014001">
    <property type="entry name" value="Helicase_ATP-bd"/>
</dbReference>
<evidence type="ECO:0000313" key="12">
    <source>
        <dbReference type="EMBL" id="MEC6833115.1"/>
    </source>
</evidence>
<evidence type="ECO:0000256" key="9">
    <source>
        <dbReference type="HAMAP-Rule" id="MF_01821"/>
    </source>
</evidence>
<evidence type="ECO:0000313" key="14">
    <source>
        <dbReference type="Proteomes" id="UP000191116"/>
    </source>
</evidence>
<evidence type="ECO:0000256" key="1">
    <source>
        <dbReference type="ARBA" id="ARBA00022741"/>
    </source>
</evidence>
<dbReference type="InterPro" id="IPR057342">
    <property type="entry name" value="DEXDc_RapA"/>
</dbReference>
<dbReference type="AlphaFoldDB" id="A0A1T4TEI7"/>
<keyword evidence="3 9" id="KW-0347">Helicase</keyword>
<gene>
    <name evidence="9 13" type="primary">rapA</name>
    <name evidence="13" type="ORF">CZ814_02131</name>
    <name evidence="12" type="ORF">VXS06_15215</name>
</gene>
<keyword evidence="1 9" id="KW-0547">Nucleotide-binding</keyword>
<dbReference type="Pfam" id="PF18337">
    <property type="entry name" value="Tudor_RapA"/>
    <property type="match status" value="1"/>
</dbReference>
<sequence length="973" mass="109940">MPFALGQRWISDTESDLGLGTVVAIEPRTVSLMFPASDENRLYARHDAPVTRVMFNVGDVIESHEGWSLKVEAIEEDKGIITYIGTRIDTEESDVALREIFLSHQIRFNKPQDKLFAGQIDRMDRFALRYRALKNQYEQLKSPLRGLCGMRAGLIPHQLYIAHEVGRRYAPRVLLADEVGLGKTIEAGMIIHQQVLSGRAERILILVPETLQHQWLVEMMRRFNLHFSIFDEERCVESLADAANPFDTAQYVLCSLDFLRKSRRRFEQALDADWDLLIVDEAHHLEWSEERPSRQYQVVEAIAEKTPGVLLLTATPEQLGRESHFARLRLLDPDRFYDYEAFVEEERLYEPVAEAVSQLLAGEKLDSKAKQTLIDLLAGQNVEPMITAIENATTADDAKALEARHELIRNLMDRHGTGRVLFRNTRSAIKGFPKRHLNMYPLPMPNQYSTAMRVAGMMAGKLSINEKAIKLLYPEDIYQEFEGESATWWNFDPRINWLLDMLKANRNEKVLVICSRAQTALTLEQALREREGIRATVFHEGMSIIERDKAAAYFAQEESGAQVLICSEIGSEGRNFQFANQLVMFDLPSNPDLLEQRIGRLDRIGQQREIEIHVPHLEGTSQALLARWFNEGLNAFEETCPTGRPVYEAVCEDLITLLASDKQDSDALEAVITQSAALHNELKSKLEQGRDRLLEIHSNGGEAAQQLVEQISSKDGDTNLVSFALGLFDTIGLNQDDKGENAIVVTPSEHMMVASYPGLPYDGCTITFDRNTALSREDLHFISWEHPMIQGGIELLLSEGVGTTAVSLLKNKALPVGTLLLELIYVVDAQAPKQSGIGRFLPKTPIRILLDSKGNNLSANVEFESFNRQLSPINRHLSSKLVNSVQKEIHTLIAHAEREIDKELVTVRSQAQAEMETTLQAEYQRLLALKAVNPNIRDDELELIETQISDLTDYIAKAQIQLDSLRLIVVSHN</sequence>
<dbReference type="Pfam" id="PF18339">
    <property type="entry name" value="Tudor_1_RapA"/>
    <property type="match status" value="1"/>
</dbReference>
<dbReference type="Gene3D" id="3.30.360.80">
    <property type="match status" value="1"/>
</dbReference>
<dbReference type="GO" id="GO:0003677">
    <property type="term" value="F:DNA binding"/>
    <property type="evidence" value="ECO:0007669"/>
    <property type="project" value="UniProtKB-KW"/>
</dbReference>
<dbReference type="Gene3D" id="6.10.140.1500">
    <property type="match status" value="1"/>
</dbReference>
<dbReference type="PROSITE" id="PS51194">
    <property type="entry name" value="HELICASE_CTER"/>
    <property type="match status" value="1"/>
</dbReference>
<dbReference type="Gene3D" id="2.30.30.140">
    <property type="match status" value="1"/>
</dbReference>
<dbReference type="Pfam" id="PF00176">
    <property type="entry name" value="SNF2-rel_dom"/>
    <property type="match status" value="1"/>
</dbReference>
<comment type="similarity">
    <text evidence="9">Belongs to the SNF2/RAD54 helicase family. RapA subfamily.</text>
</comment>
<dbReference type="EC" id="3.6.4.-" evidence="9"/>
<dbReference type="SMART" id="SM00490">
    <property type="entry name" value="HELICc"/>
    <property type="match status" value="1"/>
</dbReference>
<evidence type="ECO:0000259" key="10">
    <source>
        <dbReference type="PROSITE" id="PS51192"/>
    </source>
</evidence>
<evidence type="ECO:0000256" key="4">
    <source>
        <dbReference type="ARBA" id="ARBA00022840"/>
    </source>
</evidence>
<dbReference type="GO" id="GO:0006355">
    <property type="term" value="P:regulation of DNA-templated transcription"/>
    <property type="evidence" value="ECO:0007669"/>
    <property type="project" value="UniProtKB-UniRule"/>
</dbReference>
<dbReference type="HAMAP" id="MF_01821">
    <property type="entry name" value="Helicase_RapA"/>
    <property type="match status" value="1"/>
</dbReference>
<dbReference type="InterPro" id="IPR023949">
    <property type="entry name" value="Helicase_RapA"/>
</dbReference>
<dbReference type="Proteomes" id="UP001306119">
    <property type="component" value="Unassembled WGS sequence"/>
</dbReference>
<evidence type="ECO:0000256" key="3">
    <source>
        <dbReference type="ARBA" id="ARBA00022806"/>
    </source>
</evidence>
<feature type="short sequence motif" description="DEAH box" evidence="9">
    <location>
        <begin position="280"/>
        <end position="283"/>
    </location>
</feature>
<comment type="subunit">
    <text evidence="9">Interacts with the RNAP. Has a higher affinity for the core RNAP than for the holoenzyme. Its ATPase activity is stimulated by binding to RNAP.</text>
</comment>
<evidence type="ECO:0000259" key="11">
    <source>
        <dbReference type="PROSITE" id="PS51194"/>
    </source>
</evidence>
<name>A0A1T4TEI7_9GAMM</name>
<keyword evidence="6 9" id="KW-0238">DNA-binding</keyword>
<evidence type="ECO:0000313" key="15">
    <source>
        <dbReference type="Proteomes" id="UP001306119"/>
    </source>
</evidence>
<dbReference type="Pfam" id="PF12137">
    <property type="entry name" value="RapA_C"/>
    <property type="match status" value="1"/>
</dbReference>
<dbReference type="PANTHER" id="PTHR45766">
    <property type="entry name" value="DNA ANNEALING HELICASE AND ENDONUCLEASE ZRANB3 FAMILY MEMBER"/>
    <property type="match status" value="1"/>
</dbReference>
<dbReference type="RefSeq" id="WP_080174940.1">
    <property type="nucleotide sequence ID" value="NZ_AP024854.1"/>
</dbReference>
<keyword evidence="7 9" id="KW-0010">Activator</keyword>
<dbReference type="Pfam" id="PF00271">
    <property type="entry name" value="Helicase_C"/>
    <property type="match status" value="1"/>
</dbReference>
<dbReference type="EMBL" id="JAYXUG010000014">
    <property type="protein sequence ID" value="MEC6833115.1"/>
    <property type="molecule type" value="Genomic_DNA"/>
</dbReference>
<feature type="binding site" evidence="9">
    <location>
        <begin position="177"/>
        <end position="184"/>
    </location>
    <ligand>
        <name>ATP</name>
        <dbReference type="ChEBI" id="CHEBI:30616"/>
    </ligand>
</feature>
<proteinExistence type="inferred from homology"/>
<dbReference type="CDD" id="cd18011">
    <property type="entry name" value="DEXDc_RapA"/>
    <property type="match status" value="1"/>
</dbReference>
<dbReference type="CDD" id="cd18793">
    <property type="entry name" value="SF2_C_SNF"/>
    <property type="match status" value="1"/>
</dbReference>
<dbReference type="InterPro" id="IPR022737">
    <property type="entry name" value="RapA_C"/>
</dbReference>
<keyword evidence="8 9" id="KW-0804">Transcription</keyword>
<keyword evidence="4 9" id="KW-0067">ATP-binding</keyword>
<dbReference type="GO" id="GO:0016817">
    <property type="term" value="F:hydrolase activity, acting on acid anhydrides"/>
    <property type="evidence" value="ECO:0007669"/>
    <property type="project" value="InterPro"/>
</dbReference>
<feature type="domain" description="Helicase ATP-binding" evidence="10">
    <location>
        <begin position="164"/>
        <end position="334"/>
    </location>
</feature>
<dbReference type="GO" id="GO:0004386">
    <property type="term" value="F:helicase activity"/>
    <property type="evidence" value="ECO:0007669"/>
    <property type="project" value="UniProtKB-UniRule"/>
</dbReference>
<evidence type="ECO:0000256" key="8">
    <source>
        <dbReference type="ARBA" id="ARBA00023163"/>
    </source>
</evidence>
<dbReference type="SUPFAM" id="SSF52540">
    <property type="entry name" value="P-loop containing nucleoside triphosphate hydrolases"/>
    <property type="match status" value="2"/>
</dbReference>
<accession>A0A1T4TEI7</accession>
<dbReference type="Gene3D" id="3.40.50.10810">
    <property type="entry name" value="Tandem AAA-ATPase domain"/>
    <property type="match status" value="1"/>
</dbReference>
<protein>
    <recommendedName>
        <fullName evidence="9">RNA polymerase-associated protein RapA</fullName>
        <ecNumber evidence="9">3.6.4.-</ecNumber>
    </recommendedName>
    <alternativeName>
        <fullName evidence="9">ATP-dependent helicase HepA</fullName>
    </alternativeName>
</protein>
<dbReference type="InterPro" id="IPR001650">
    <property type="entry name" value="Helicase_C-like"/>
</dbReference>
<organism evidence="13 14">
    <name type="scientific">Photobacterium toruni</name>
    <dbReference type="NCBI Taxonomy" id="1935446"/>
    <lineage>
        <taxon>Bacteria</taxon>
        <taxon>Pseudomonadati</taxon>
        <taxon>Pseudomonadota</taxon>
        <taxon>Gammaproteobacteria</taxon>
        <taxon>Vibrionales</taxon>
        <taxon>Vibrionaceae</taxon>
        <taxon>Photobacterium</taxon>
    </lineage>
</organism>
<dbReference type="InterPro" id="IPR040765">
    <property type="entry name" value="Tudor_1_RapA"/>
</dbReference>
<dbReference type="InterPro" id="IPR040766">
    <property type="entry name" value="Tudor_2_RapA"/>
</dbReference>
<evidence type="ECO:0000256" key="7">
    <source>
        <dbReference type="ARBA" id="ARBA00023159"/>
    </source>
</evidence>
<evidence type="ECO:0000313" key="13">
    <source>
        <dbReference type="EMBL" id="SKA38843.1"/>
    </source>
</evidence>
<dbReference type="NCBIfam" id="NF003426">
    <property type="entry name" value="PRK04914.1"/>
    <property type="match status" value="1"/>
</dbReference>
<feature type="domain" description="Helicase C-terminal" evidence="11">
    <location>
        <begin position="494"/>
        <end position="669"/>
    </location>
</feature>
<keyword evidence="5 9" id="KW-0805">Transcription regulation</keyword>
<dbReference type="Gene3D" id="3.40.50.300">
    <property type="entry name" value="P-loop containing nucleotide triphosphate hydrolases"/>
    <property type="match status" value="1"/>
</dbReference>
<reference evidence="13 14" key="1">
    <citation type="submission" date="2017-02" db="EMBL/GenBank/DDBJ databases">
        <authorList>
            <person name="Peterson S.W."/>
        </authorList>
    </citation>
    <scope>NUCLEOTIDE SEQUENCE [LARGE SCALE GENOMIC DNA]</scope>
    <source>
        <strain evidence="13 14">CECT 9189</strain>
    </source>
</reference>
<keyword evidence="2 9" id="KW-0378">Hydrolase</keyword>
<dbReference type="InterPro" id="IPR027417">
    <property type="entry name" value="P-loop_NTPase"/>
</dbReference>
<dbReference type="Proteomes" id="UP000191116">
    <property type="component" value="Unassembled WGS sequence"/>
</dbReference>
<evidence type="ECO:0000256" key="6">
    <source>
        <dbReference type="ARBA" id="ARBA00023125"/>
    </source>
</evidence>
<dbReference type="PROSITE" id="PS51192">
    <property type="entry name" value="HELICASE_ATP_BIND_1"/>
    <property type="match status" value="1"/>
</dbReference>
<dbReference type="Gene3D" id="2.30.30.930">
    <property type="match status" value="1"/>
</dbReference>
<dbReference type="SMART" id="SM00487">
    <property type="entry name" value="DEXDc"/>
    <property type="match status" value="1"/>
</dbReference>
<dbReference type="InterPro" id="IPR038718">
    <property type="entry name" value="SNF2-like_sf"/>
</dbReference>
<comment type="function">
    <text evidence="9">Transcription regulator that activates transcription by stimulating RNA polymerase (RNAP) recycling in case of stress conditions such as supercoiled DNA or high salt concentrations. Probably acts by releasing the RNAP, when it is trapped or immobilized on tightly supercoiled DNA. Does not activate transcription on linear DNA. Probably not involved in DNA repair.</text>
</comment>
<dbReference type="GO" id="GO:0005524">
    <property type="term" value="F:ATP binding"/>
    <property type="evidence" value="ECO:0007669"/>
    <property type="project" value="UniProtKB-UniRule"/>
</dbReference>
<evidence type="ECO:0000256" key="5">
    <source>
        <dbReference type="ARBA" id="ARBA00023015"/>
    </source>
</evidence>
<dbReference type="InterPro" id="IPR049730">
    <property type="entry name" value="SNF2/RAD54-like_C"/>
</dbReference>
<dbReference type="PANTHER" id="PTHR45766:SF6">
    <property type="entry name" value="SWI_SNF-RELATED MATRIX-ASSOCIATED ACTIN-DEPENDENT REGULATOR OF CHROMATIN SUBFAMILY A-LIKE PROTEIN 1"/>
    <property type="match status" value="1"/>
</dbReference>
<dbReference type="EMBL" id="FUWP01000010">
    <property type="protein sequence ID" value="SKA38843.1"/>
    <property type="molecule type" value="Genomic_DNA"/>
</dbReference>
<keyword evidence="15" id="KW-1185">Reference proteome</keyword>
<dbReference type="OrthoDB" id="9814088at2"/>